<dbReference type="PANTHER" id="PTHR22911:SF6">
    <property type="entry name" value="SOLUTE CARRIER FAMILY 35 MEMBER G1"/>
    <property type="match status" value="1"/>
</dbReference>
<dbReference type="GO" id="GO:0016020">
    <property type="term" value="C:membrane"/>
    <property type="evidence" value="ECO:0007669"/>
    <property type="project" value="UniProtKB-SubCell"/>
</dbReference>
<keyword evidence="4 6" id="KW-0472">Membrane</keyword>
<evidence type="ECO:0000256" key="1">
    <source>
        <dbReference type="ARBA" id="ARBA00004477"/>
    </source>
</evidence>
<protein>
    <recommendedName>
        <fullName evidence="9">EamA domain-containing protein</fullName>
    </recommendedName>
</protein>
<accession>A0AAN7SVS1</accession>
<comment type="subcellular location">
    <subcellularLocation>
        <location evidence="1">Endoplasmic reticulum membrane</location>
        <topology evidence="1">Multi-pass membrane protein</topology>
    </subcellularLocation>
</comment>
<proteinExistence type="predicted"/>
<evidence type="ECO:0000256" key="5">
    <source>
        <dbReference type="SAM" id="MobiDB-lite"/>
    </source>
</evidence>
<dbReference type="PANTHER" id="PTHR22911">
    <property type="entry name" value="ACYL-MALONYL CONDENSING ENZYME-RELATED"/>
    <property type="match status" value="1"/>
</dbReference>
<dbReference type="InterPro" id="IPR037185">
    <property type="entry name" value="EmrE-like"/>
</dbReference>
<comment type="caution">
    <text evidence="7">The sequence shown here is derived from an EMBL/GenBank/DDBJ whole genome shotgun (WGS) entry which is preliminary data.</text>
</comment>
<gene>
    <name evidence="7" type="ORF">LTR05_006753</name>
</gene>
<evidence type="ECO:0000256" key="6">
    <source>
        <dbReference type="SAM" id="Phobius"/>
    </source>
</evidence>
<feature type="compositionally biased region" description="Low complexity" evidence="5">
    <location>
        <begin position="260"/>
        <end position="272"/>
    </location>
</feature>
<evidence type="ECO:0000256" key="2">
    <source>
        <dbReference type="ARBA" id="ARBA00022692"/>
    </source>
</evidence>
<evidence type="ECO:0008006" key="9">
    <source>
        <dbReference type="Google" id="ProtNLM"/>
    </source>
</evidence>
<evidence type="ECO:0000256" key="3">
    <source>
        <dbReference type="ARBA" id="ARBA00022989"/>
    </source>
</evidence>
<organism evidence="7 8">
    <name type="scientific">Lithohypha guttulata</name>
    <dbReference type="NCBI Taxonomy" id="1690604"/>
    <lineage>
        <taxon>Eukaryota</taxon>
        <taxon>Fungi</taxon>
        <taxon>Dikarya</taxon>
        <taxon>Ascomycota</taxon>
        <taxon>Pezizomycotina</taxon>
        <taxon>Eurotiomycetes</taxon>
        <taxon>Chaetothyriomycetidae</taxon>
        <taxon>Chaetothyriales</taxon>
        <taxon>Trichomeriaceae</taxon>
        <taxon>Lithohypha</taxon>
    </lineage>
</organism>
<name>A0AAN7SVS1_9EURO</name>
<keyword evidence="3 6" id="KW-1133">Transmembrane helix</keyword>
<reference evidence="7 8" key="1">
    <citation type="submission" date="2023-08" db="EMBL/GenBank/DDBJ databases">
        <title>Black Yeasts Isolated from many extreme environments.</title>
        <authorList>
            <person name="Coleine C."/>
            <person name="Stajich J.E."/>
            <person name="Selbmann L."/>
        </authorList>
    </citation>
    <scope>NUCLEOTIDE SEQUENCE [LARGE SCALE GENOMIC DNA]</scope>
    <source>
        <strain evidence="7 8">CCFEE 5910</strain>
    </source>
</reference>
<dbReference type="AlphaFoldDB" id="A0AAN7SVS1"/>
<feature type="region of interest" description="Disordered" evidence="5">
    <location>
        <begin position="209"/>
        <end position="272"/>
    </location>
</feature>
<feature type="transmembrane region" description="Helical" evidence="6">
    <location>
        <begin position="53"/>
        <end position="71"/>
    </location>
</feature>
<keyword evidence="8" id="KW-1185">Reference proteome</keyword>
<feature type="transmembrane region" description="Helical" evidence="6">
    <location>
        <begin position="83"/>
        <end position="100"/>
    </location>
</feature>
<keyword evidence="2 6" id="KW-0812">Transmembrane</keyword>
<feature type="transmembrane region" description="Helical" evidence="6">
    <location>
        <begin position="20"/>
        <end position="41"/>
    </location>
</feature>
<evidence type="ECO:0000313" key="8">
    <source>
        <dbReference type="Proteomes" id="UP001309876"/>
    </source>
</evidence>
<feature type="compositionally biased region" description="Basic and acidic residues" evidence="5">
    <location>
        <begin position="227"/>
        <end position="237"/>
    </location>
</feature>
<sequence length="272" mass="28722">MPSMESHASAHPTSAEHLTAVAVAMIGVVGAIGAMTSIRAIGQRAHALLSVNYFSAWCTFVSLVALVVLPSVKFRLPGNLTEWGLLLMLGLAGFIMQLLLTKGMAYGGAPAVEKETPVDLEMQTRTTEPQMSAPLAASVTPQAIPAHDQKTPQIKGSGAKATSMLYTQMLFALISDKVIFGITPGIWSWFGSGLILFGAIWVATDGGQKSAKTSPVRVRTQRGRKGSLKDTSSHHEQVGLLADTEENEVLQQGTVDETASPDSASSSGSRMT</sequence>
<dbReference type="SUPFAM" id="SSF103481">
    <property type="entry name" value="Multidrug resistance efflux transporter EmrE"/>
    <property type="match status" value="1"/>
</dbReference>
<feature type="transmembrane region" description="Helical" evidence="6">
    <location>
        <begin position="186"/>
        <end position="204"/>
    </location>
</feature>
<evidence type="ECO:0000256" key="4">
    <source>
        <dbReference type="ARBA" id="ARBA00023136"/>
    </source>
</evidence>
<dbReference type="Proteomes" id="UP001309876">
    <property type="component" value="Unassembled WGS sequence"/>
</dbReference>
<dbReference type="EMBL" id="JAVRRJ010000007">
    <property type="protein sequence ID" value="KAK5082872.1"/>
    <property type="molecule type" value="Genomic_DNA"/>
</dbReference>
<evidence type="ECO:0000313" key="7">
    <source>
        <dbReference type="EMBL" id="KAK5082872.1"/>
    </source>
</evidence>